<evidence type="ECO:0000313" key="2">
    <source>
        <dbReference type="EMBL" id="ELY59453.1"/>
    </source>
</evidence>
<dbReference type="Proteomes" id="UP000011688">
    <property type="component" value="Unassembled WGS sequence"/>
</dbReference>
<keyword evidence="3" id="KW-1185">Reference proteome</keyword>
<dbReference type="InterPro" id="IPR015272">
    <property type="entry name" value="MoadD_C"/>
</dbReference>
<dbReference type="eggNOG" id="arCOG06308">
    <property type="taxonomic scope" value="Archaea"/>
</dbReference>
<dbReference type="InterPro" id="IPR036473">
    <property type="entry name" value="Mopterin_CF_MoaD-rel_C_sf"/>
</dbReference>
<dbReference type="Gene3D" id="3.30.1370.80">
    <property type="entry name" value="Molybdopterin cofactor biosynthesis MoaD-related, C-terminal domain"/>
    <property type="match status" value="1"/>
</dbReference>
<dbReference type="AlphaFoldDB" id="L9XFJ5"/>
<dbReference type="EMBL" id="AOIB01000015">
    <property type="protein sequence ID" value="ELY59453.1"/>
    <property type="molecule type" value="Genomic_DNA"/>
</dbReference>
<evidence type="ECO:0000259" key="1">
    <source>
        <dbReference type="Pfam" id="PF09189"/>
    </source>
</evidence>
<sequence>MRKQQAALEAIPPIERSIEDGELRLVRRFRGLTLEQAAGYLEGLGGERIGQTEVEGDGWLARLSAEKVPVGPSYRLTEVTVVWTGRPDAVEPIVLQFRRKAFRAPG</sequence>
<gene>
    <name evidence="2" type="ORF">C491_06573</name>
</gene>
<organism evidence="2 3">
    <name type="scientific">Natronococcus amylolyticus DSM 10524</name>
    <dbReference type="NCBI Taxonomy" id="1227497"/>
    <lineage>
        <taxon>Archaea</taxon>
        <taxon>Methanobacteriati</taxon>
        <taxon>Methanobacteriota</taxon>
        <taxon>Stenosarchaea group</taxon>
        <taxon>Halobacteria</taxon>
        <taxon>Halobacteriales</taxon>
        <taxon>Natrialbaceae</taxon>
        <taxon>Natronococcus</taxon>
    </lineage>
</organism>
<accession>L9XFJ5</accession>
<protein>
    <recommendedName>
        <fullName evidence="1">Molybdopterin cofactor biosynthesis MoaD-related C-terminal domain-containing protein</fullName>
    </recommendedName>
</protein>
<comment type="caution">
    <text evidence="2">The sequence shown here is derived from an EMBL/GenBank/DDBJ whole genome shotgun (WGS) entry which is preliminary data.</text>
</comment>
<reference evidence="2 3" key="1">
    <citation type="journal article" date="2014" name="PLoS Genet.">
        <title>Phylogenetically driven sequencing of extremely halophilic archaea reveals strategies for static and dynamic osmo-response.</title>
        <authorList>
            <person name="Becker E.A."/>
            <person name="Seitzer P.M."/>
            <person name="Tritt A."/>
            <person name="Larsen D."/>
            <person name="Krusor M."/>
            <person name="Yao A.I."/>
            <person name="Wu D."/>
            <person name="Madern D."/>
            <person name="Eisen J.A."/>
            <person name="Darling A.E."/>
            <person name="Facciotti M.T."/>
        </authorList>
    </citation>
    <scope>NUCLEOTIDE SEQUENCE [LARGE SCALE GENOMIC DNA]</scope>
    <source>
        <strain evidence="2 3">DSM 10524</strain>
    </source>
</reference>
<dbReference type="Pfam" id="PF09189">
    <property type="entry name" value="MoaD_arch"/>
    <property type="match status" value="1"/>
</dbReference>
<feature type="domain" description="Molybdopterin cofactor biosynthesis MoaD-related C-terminal" evidence="1">
    <location>
        <begin position="27"/>
        <end position="106"/>
    </location>
</feature>
<name>L9XFJ5_9EURY</name>
<evidence type="ECO:0000313" key="3">
    <source>
        <dbReference type="Proteomes" id="UP000011688"/>
    </source>
</evidence>
<dbReference type="STRING" id="1227497.C491_06573"/>
<proteinExistence type="predicted"/>